<dbReference type="Gene3D" id="3.30.70.270">
    <property type="match status" value="1"/>
</dbReference>
<evidence type="ECO:0000259" key="6">
    <source>
        <dbReference type="PROSITE" id="PS50887"/>
    </source>
</evidence>
<dbReference type="Pfam" id="PF08447">
    <property type="entry name" value="PAS_3"/>
    <property type="match status" value="1"/>
</dbReference>
<reference evidence="7 8" key="1">
    <citation type="journal article" date="2012" name="FEBS Lett.">
        <title>Anammox organism KSU-1 expresses a NirK-type copper-containing nitrite reductase instead of a NirS-type with cytochrome cd1.</title>
        <authorList>
            <person name="Hira D."/>
            <person name="Toh H."/>
            <person name="Migita C.T."/>
            <person name="Okubo H."/>
            <person name="Nishiyama T."/>
            <person name="Hattori M."/>
            <person name="Furukawa K."/>
            <person name="Fujii T."/>
        </authorList>
    </citation>
    <scope>NUCLEOTIDE SEQUENCE [LARGE SCALE GENOMIC DNA]</scope>
</reference>
<evidence type="ECO:0000313" key="8">
    <source>
        <dbReference type="Proteomes" id="UP000002985"/>
    </source>
</evidence>
<dbReference type="eggNOG" id="COG2199">
    <property type="taxonomic scope" value="Bacteria"/>
</dbReference>
<dbReference type="InterPro" id="IPR035965">
    <property type="entry name" value="PAS-like_dom_sf"/>
</dbReference>
<comment type="catalytic activity">
    <reaction evidence="2">
        <text>2 GTP = 3',3'-c-di-GMP + 2 diphosphate</text>
        <dbReference type="Rhea" id="RHEA:24898"/>
        <dbReference type="ChEBI" id="CHEBI:33019"/>
        <dbReference type="ChEBI" id="CHEBI:37565"/>
        <dbReference type="ChEBI" id="CHEBI:58805"/>
        <dbReference type="EC" id="2.7.7.65"/>
    </reaction>
</comment>
<dbReference type="SUPFAM" id="SSF55073">
    <property type="entry name" value="Nucleotide cyclase"/>
    <property type="match status" value="1"/>
</dbReference>
<accession>I3IJN3</accession>
<dbReference type="GO" id="GO:0043709">
    <property type="term" value="P:cell adhesion involved in single-species biofilm formation"/>
    <property type="evidence" value="ECO:0007669"/>
    <property type="project" value="TreeGrafter"/>
</dbReference>
<evidence type="ECO:0000259" key="5">
    <source>
        <dbReference type="PROSITE" id="PS50113"/>
    </source>
</evidence>
<dbReference type="CDD" id="cd01949">
    <property type="entry name" value="GGDEF"/>
    <property type="match status" value="1"/>
</dbReference>
<evidence type="ECO:0000256" key="3">
    <source>
        <dbReference type="SAM" id="Phobius"/>
    </source>
</evidence>
<dbReference type="Gene3D" id="3.30.450.20">
    <property type="entry name" value="PAS domain"/>
    <property type="match status" value="1"/>
</dbReference>
<organism evidence="7 8">
    <name type="scientific">Candidatus Jettenia caeni</name>
    <dbReference type="NCBI Taxonomy" id="247490"/>
    <lineage>
        <taxon>Bacteria</taxon>
        <taxon>Pseudomonadati</taxon>
        <taxon>Planctomycetota</taxon>
        <taxon>Candidatus Brocadiia</taxon>
        <taxon>Candidatus Brocadiales</taxon>
        <taxon>Candidatus Brocadiaceae</taxon>
        <taxon>Candidatus Jettenia</taxon>
    </lineage>
</organism>
<dbReference type="InterPro" id="IPR000700">
    <property type="entry name" value="PAS-assoc_C"/>
</dbReference>
<gene>
    <name evidence="7" type="ORF">KSU1_C0332</name>
</gene>
<dbReference type="GO" id="GO:0052621">
    <property type="term" value="F:diguanylate cyclase activity"/>
    <property type="evidence" value="ECO:0007669"/>
    <property type="project" value="UniProtKB-EC"/>
</dbReference>
<dbReference type="PROSITE" id="PS50113">
    <property type="entry name" value="PAC"/>
    <property type="match status" value="1"/>
</dbReference>
<comment type="caution">
    <text evidence="7">The sequence shown here is derived from an EMBL/GenBank/DDBJ whole genome shotgun (WGS) entry which is preliminary data.</text>
</comment>
<dbReference type="InterPro" id="IPR029787">
    <property type="entry name" value="Nucleotide_cyclase"/>
</dbReference>
<dbReference type="PROSITE" id="PS50112">
    <property type="entry name" value="PAS"/>
    <property type="match status" value="1"/>
</dbReference>
<proteinExistence type="predicted"/>
<dbReference type="AlphaFoldDB" id="I3IJN3"/>
<evidence type="ECO:0000313" key="7">
    <source>
        <dbReference type="EMBL" id="GAB61928.1"/>
    </source>
</evidence>
<sequence length="373" mass="42904">MGNRTIVKAYINKYKYCALGVIVALNCAIVSIFRLEGITFGLVVLAFFCTLQFLTKNEEQNPPIEEKPDIVSESLLHEIMNVVPEVVYVSMFNGSVKYISNGIEKFIGYKPDEIYRTRNFLFHQVHPDDKEKVSKQIHLLQKGSEATVEYRLLKKDGTYVWVSDYLNTMKNEWGNITHYHGILINIDERKTHDKNLQMLNTRIHQLNDMVNHHAVRDSLTNVYNKRYSLVILQNEFNRARAQNKPLSCLLMDIDHLEYINTRYGYFLGNRILTDIAKCLQKNLSSSDVVSRFGDDEFLILLPEVTKEELDSMSVSLVKEIEKCPIKDEEKNITISFTVTVGMSTITPKTKSITDLIEQASNALYTAKRTKKSA</sequence>
<name>I3IJN3_9BACT</name>
<dbReference type="PANTHER" id="PTHR45138:SF9">
    <property type="entry name" value="DIGUANYLATE CYCLASE DGCM-RELATED"/>
    <property type="match status" value="1"/>
</dbReference>
<dbReference type="InterPro" id="IPR000160">
    <property type="entry name" value="GGDEF_dom"/>
</dbReference>
<dbReference type="STRING" id="247490.KSU1_C0332"/>
<dbReference type="OrthoDB" id="244535at2"/>
<feature type="transmembrane region" description="Helical" evidence="3">
    <location>
        <begin position="14"/>
        <end position="32"/>
    </location>
</feature>
<dbReference type="EC" id="2.7.7.65" evidence="1"/>
<dbReference type="SMART" id="SM00086">
    <property type="entry name" value="PAC"/>
    <property type="match status" value="1"/>
</dbReference>
<evidence type="ECO:0000259" key="4">
    <source>
        <dbReference type="PROSITE" id="PS50112"/>
    </source>
</evidence>
<keyword evidence="3" id="KW-1133">Transmembrane helix</keyword>
<feature type="domain" description="PAC" evidence="5">
    <location>
        <begin position="146"/>
        <end position="198"/>
    </location>
</feature>
<feature type="domain" description="PAS" evidence="4">
    <location>
        <begin position="72"/>
        <end position="144"/>
    </location>
</feature>
<protein>
    <recommendedName>
        <fullName evidence="1">diguanylate cyclase</fullName>
        <ecNumber evidence="1">2.7.7.65</ecNumber>
    </recommendedName>
</protein>
<dbReference type="SUPFAM" id="SSF55785">
    <property type="entry name" value="PYP-like sensor domain (PAS domain)"/>
    <property type="match status" value="1"/>
</dbReference>
<dbReference type="NCBIfam" id="TIGR00229">
    <property type="entry name" value="sensory_box"/>
    <property type="match status" value="1"/>
</dbReference>
<keyword evidence="3" id="KW-0472">Membrane</keyword>
<dbReference type="SMART" id="SM00267">
    <property type="entry name" value="GGDEF"/>
    <property type="match status" value="1"/>
</dbReference>
<evidence type="ECO:0000256" key="2">
    <source>
        <dbReference type="ARBA" id="ARBA00034247"/>
    </source>
</evidence>
<dbReference type="NCBIfam" id="TIGR00254">
    <property type="entry name" value="GGDEF"/>
    <property type="match status" value="1"/>
</dbReference>
<dbReference type="Pfam" id="PF00990">
    <property type="entry name" value="GGDEF"/>
    <property type="match status" value="1"/>
</dbReference>
<dbReference type="InterPro" id="IPR013655">
    <property type="entry name" value="PAS_fold_3"/>
</dbReference>
<dbReference type="PROSITE" id="PS50887">
    <property type="entry name" value="GGDEF"/>
    <property type="match status" value="1"/>
</dbReference>
<feature type="domain" description="GGDEF" evidence="6">
    <location>
        <begin position="244"/>
        <end position="373"/>
    </location>
</feature>
<dbReference type="InterPro" id="IPR001610">
    <property type="entry name" value="PAC"/>
</dbReference>
<dbReference type="EMBL" id="BAFH01000003">
    <property type="protein sequence ID" value="GAB61928.1"/>
    <property type="molecule type" value="Genomic_DNA"/>
</dbReference>
<dbReference type="CDD" id="cd00130">
    <property type="entry name" value="PAS"/>
    <property type="match status" value="1"/>
</dbReference>
<dbReference type="GO" id="GO:1902201">
    <property type="term" value="P:negative regulation of bacterial-type flagellum-dependent cell motility"/>
    <property type="evidence" value="ECO:0007669"/>
    <property type="project" value="TreeGrafter"/>
</dbReference>
<evidence type="ECO:0000256" key="1">
    <source>
        <dbReference type="ARBA" id="ARBA00012528"/>
    </source>
</evidence>
<dbReference type="InterPro" id="IPR050469">
    <property type="entry name" value="Diguanylate_Cyclase"/>
</dbReference>
<keyword evidence="8" id="KW-1185">Reference proteome</keyword>
<dbReference type="InterPro" id="IPR000014">
    <property type="entry name" value="PAS"/>
</dbReference>
<keyword evidence="3" id="KW-0812">Transmembrane</keyword>
<dbReference type="Proteomes" id="UP000002985">
    <property type="component" value="Unassembled WGS sequence"/>
</dbReference>
<dbReference type="GO" id="GO:0005886">
    <property type="term" value="C:plasma membrane"/>
    <property type="evidence" value="ECO:0007669"/>
    <property type="project" value="TreeGrafter"/>
</dbReference>
<dbReference type="InterPro" id="IPR043128">
    <property type="entry name" value="Rev_trsase/Diguanyl_cyclase"/>
</dbReference>
<dbReference type="PANTHER" id="PTHR45138">
    <property type="entry name" value="REGULATORY COMPONENTS OF SENSORY TRANSDUCTION SYSTEM"/>
    <property type="match status" value="1"/>
</dbReference>